<keyword evidence="1" id="KW-0378">Hydrolase</keyword>
<keyword evidence="2 4" id="KW-0547">Nucleotide-binding</keyword>
<keyword evidence="2 4" id="KW-0347">Helicase</keyword>
<reference evidence="4" key="1">
    <citation type="submission" date="2023-08" db="EMBL/GenBank/DDBJ databases">
        <title>Functional and genomic diversity of the sorghum phyllosphere microbiome.</title>
        <authorList>
            <person name="Shade A."/>
        </authorList>
    </citation>
    <scope>NUCLEOTIDE SEQUENCE</scope>
    <source>
        <strain evidence="4">SORGH_AS_0201</strain>
    </source>
</reference>
<accession>A0AAJ2EYS7</accession>
<gene>
    <name evidence="4" type="ORF">QE440_001336</name>
</gene>
<comment type="caution">
    <text evidence="4">The sequence shown here is derived from an EMBL/GenBank/DDBJ whole genome shotgun (WGS) entry which is preliminary data.</text>
</comment>
<dbReference type="GO" id="GO:0016787">
    <property type="term" value="F:hydrolase activity"/>
    <property type="evidence" value="ECO:0007669"/>
    <property type="project" value="UniProtKB-KW"/>
</dbReference>
<evidence type="ECO:0000256" key="1">
    <source>
        <dbReference type="ARBA" id="ARBA00022801"/>
    </source>
</evidence>
<dbReference type="InterPro" id="IPR013689">
    <property type="entry name" value="RNA_helicase_ATP-dep_HrpB_C"/>
</dbReference>
<evidence type="ECO:0000256" key="2">
    <source>
        <dbReference type="ARBA" id="ARBA00022806"/>
    </source>
</evidence>
<evidence type="ECO:0000259" key="3">
    <source>
        <dbReference type="Pfam" id="PF08482"/>
    </source>
</evidence>
<dbReference type="Proteomes" id="UP001268036">
    <property type="component" value="Unassembled WGS sequence"/>
</dbReference>
<feature type="domain" description="ATP-dependent RNA helicase HrpB C-terminal" evidence="3">
    <location>
        <begin position="5"/>
        <end position="61"/>
    </location>
</feature>
<dbReference type="PANTHER" id="PTHR43519">
    <property type="entry name" value="ATP-DEPENDENT RNA HELICASE HRPB"/>
    <property type="match status" value="1"/>
</dbReference>
<name>A0AAJ2EYS7_9PSED</name>
<dbReference type="AlphaFoldDB" id="A0AAJ2EYS7"/>
<dbReference type="Pfam" id="PF08482">
    <property type="entry name" value="HrpB_C"/>
    <property type="match status" value="1"/>
</dbReference>
<evidence type="ECO:0000313" key="5">
    <source>
        <dbReference type="Proteomes" id="UP001268036"/>
    </source>
</evidence>
<keyword evidence="2 4" id="KW-0067">ATP-binding</keyword>
<dbReference type="GO" id="GO:0004386">
    <property type="term" value="F:helicase activity"/>
    <property type="evidence" value="ECO:0007669"/>
    <property type="project" value="UniProtKB-KW"/>
</dbReference>
<protein>
    <submittedName>
        <fullName evidence="4">HrpA-like RNA helicase</fullName>
    </submittedName>
</protein>
<proteinExistence type="predicted"/>
<dbReference type="PANTHER" id="PTHR43519:SF1">
    <property type="entry name" value="ATP-DEPENDENT RNA HELICASE HRPB"/>
    <property type="match status" value="1"/>
</dbReference>
<dbReference type="EMBL" id="JAVJAF010000001">
    <property type="protein sequence ID" value="MDR6233595.1"/>
    <property type="molecule type" value="Genomic_DNA"/>
</dbReference>
<evidence type="ECO:0000313" key="4">
    <source>
        <dbReference type="EMBL" id="MDR6233595.1"/>
    </source>
</evidence>
<sequence length="75" mass="8490">MLVVTPRIAGGRLAVKLHLLSPARRPVQVTQDLASFWANTYVEVKKDLKGRYPKHYWPDDPLIAEPTARAKPRGQ</sequence>
<organism evidence="4 5">
    <name type="scientific">Pseudomonas oryzihabitans</name>
    <dbReference type="NCBI Taxonomy" id="47885"/>
    <lineage>
        <taxon>Bacteria</taxon>
        <taxon>Pseudomonadati</taxon>
        <taxon>Pseudomonadota</taxon>
        <taxon>Gammaproteobacteria</taxon>
        <taxon>Pseudomonadales</taxon>
        <taxon>Pseudomonadaceae</taxon>
        <taxon>Pseudomonas</taxon>
    </lineage>
</organism>